<protein>
    <recommendedName>
        <fullName evidence="4">ESPR domain-containing protein</fullName>
    </recommendedName>
</protein>
<evidence type="ECO:0000256" key="1">
    <source>
        <dbReference type="SAM" id="MobiDB-lite"/>
    </source>
</evidence>
<evidence type="ECO:0000313" key="3">
    <source>
        <dbReference type="Proteomes" id="UP001500279"/>
    </source>
</evidence>
<name>A0ABN1KDK7_9BURK</name>
<sequence>MAAAIAAQAAAGPPPTTLPIAIDTPTSRPARNKAAVSPPSKAIGRVANSCHSLRTTRQGCQSRAGAGVPVLRARALTSSGAAESAALRAASAVEKGADIGSWSRSWSETPTGPAPAMA</sequence>
<reference evidence="2 3" key="1">
    <citation type="journal article" date="2019" name="Int. J. Syst. Evol. Microbiol.">
        <title>The Global Catalogue of Microorganisms (GCM) 10K type strain sequencing project: providing services to taxonomists for standard genome sequencing and annotation.</title>
        <authorList>
            <consortium name="The Broad Institute Genomics Platform"/>
            <consortium name="The Broad Institute Genome Sequencing Center for Infectious Disease"/>
            <person name="Wu L."/>
            <person name="Ma J."/>
        </authorList>
    </citation>
    <scope>NUCLEOTIDE SEQUENCE [LARGE SCALE GENOMIC DNA]</scope>
    <source>
        <strain evidence="2 3">JCM 15503</strain>
    </source>
</reference>
<feature type="compositionally biased region" description="Low complexity" evidence="1">
    <location>
        <begin position="1"/>
        <end position="11"/>
    </location>
</feature>
<evidence type="ECO:0008006" key="4">
    <source>
        <dbReference type="Google" id="ProtNLM"/>
    </source>
</evidence>
<dbReference type="Proteomes" id="UP001500279">
    <property type="component" value="Unassembled WGS sequence"/>
</dbReference>
<keyword evidence="3" id="KW-1185">Reference proteome</keyword>
<organism evidence="2 3">
    <name type="scientific">Ideonella azotifigens</name>
    <dbReference type="NCBI Taxonomy" id="513160"/>
    <lineage>
        <taxon>Bacteria</taxon>
        <taxon>Pseudomonadati</taxon>
        <taxon>Pseudomonadota</taxon>
        <taxon>Betaproteobacteria</taxon>
        <taxon>Burkholderiales</taxon>
        <taxon>Sphaerotilaceae</taxon>
        <taxon>Ideonella</taxon>
    </lineage>
</organism>
<feature type="region of interest" description="Disordered" evidence="1">
    <location>
        <begin position="1"/>
        <end position="41"/>
    </location>
</feature>
<evidence type="ECO:0000313" key="2">
    <source>
        <dbReference type="EMBL" id="GAA0763343.1"/>
    </source>
</evidence>
<proteinExistence type="predicted"/>
<feature type="region of interest" description="Disordered" evidence="1">
    <location>
        <begin position="93"/>
        <end position="118"/>
    </location>
</feature>
<accession>A0ABN1KDK7</accession>
<comment type="caution">
    <text evidence="2">The sequence shown here is derived from an EMBL/GenBank/DDBJ whole genome shotgun (WGS) entry which is preliminary data.</text>
</comment>
<dbReference type="EMBL" id="BAAAEW010000036">
    <property type="protein sequence ID" value="GAA0763343.1"/>
    <property type="molecule type" value="Genomic_DNA"/>
</dbReference>
<gene>
    <name evidence="2" type="ORF">GCM10009107_48550</name>
</gene>